<reference evidence="1" key="2">
    <citation type="journal article" date="2015" name="Data Brief">
        <title>Shoot transcriptome of the giant reed, Arundo donax.</title>
        <authorList>
            <person name="Barrero R.A."/>
            <person name="Guerrero F.D."/>
            <person name="Moolhuijzen P."/>
            <person name="Goolsby J.A."/>
            <person name="Tidwell J."/>
            <person name="Bellgard S.E."/>
            <person name="Bellgard M.I."/>
        </authorList>
    </citation>
    <scope>NUCLEOTIDE SEQUENCE</scope>
    <source>
        <tissue evidence="1">Shoot tissue taken approximately 20 cm above the soil surface</tissue>
    </source>
</reference>
<proteinExistence type="predicted"/>
<evidence type="ECO:0000313" key="1">
    <source>
        <dbReference type="EMBL" id="JAD75897.1"/>
    </source>
</evidence>
<sequence>MPWSISYMQRGRGRVTARSRFDMKICSVFFLPYFIRKCHL</sequence>
<dbReference type="AlphaFoldDB" id="A0A0A9CWM4"/>
<reference evidence="1" key="1">
    <citation type="submission" date="2014-09" db="EMBL/GenBank/DDBJ databases">
        <authorList>
            <person name="Magalhaes I.L.F."/>
            <person name="Oliveira U."/>
            <person name="Santos F.R."/>
            <person name="Vidigal T.H.D.A."/>
            <person name="Brescovit A.D."/>
            <person name="Santos A.J."/>
        </authorList>
    </citation>
    <scope>NUCLEOTIDE SEQUENCE</scope>
    <source>
        <tissue evidence="1">Shoot tissue taken approximately 20 cm above the soil surface</tissue>
    </source>
</reference>
<name>A0A0A9CWM4_ARUDO</name>
<dbReference type="EMBL" id="GBRH01221998">
    <property type="protein sequence ID" value="JAD75897.1"/>
    <property type="molecule type" value="Transcribed_RNA"/>
</dbReference>
<organism evidence="1">
    <name type="scientific">Arundo donax</name>
    <name type="common">Giant reed</name>
    <name type="synonym">Donax arundinaceus</name>
    <dbReference type="NCBI Taxonomy" id="35708"/>
    <lineage>
        <taxon>Eukaryota</taxon>
        <taxon>Viridiplantae</taxon>
        <taxon>Streptophyta</taxon>
        <taxon>Embryophyta</taxon>
        <taxon>Tracheophyta</taxon>
        <taxon>Spermatophyta</taxon>
        <taxon>Magnoliopsida</taxon>
        <taxon>Liliopsida</taxon>
        <taxon>Poales</taxon>
        <taxon>Poaceae</taxon>
        <taxon>PACMAD clade</taxon>
        <taxon>Arundinoideae</taxon>
        <taxon>Arundineae</taxon>
        <taxon>Arundo</taxon>
    </lineage>
</organism>
<protein>
    <submittedName>
        <fullName evidence="1">Uncharacterized protein</fullName>
    </submittedName>
</protein>
<accession>A0A0A9CWM4</accession>